<keyword evidence="2" id="KW-1185">Reference proteome</keyword>
<protein>
    <submittedName>
        <fullName evidence="1">Uncharacterized protein</fullName>
    </submittedName>
</protein>
<gene>
    <name evidence="1" type="ORF">SMSRO_SF026830</name>
</gene>
<proteinExistence type="predicted"/>
<accession>A0A2P6F9C4</accession>
<dbReference type="Proteomes" id="UP000031565">
    <property type="component" value="Unassembled WGS sequence"/>
</dbReference>
<reference evidence="1 2" key="1">
    <citation type="journal article" date="2015" name="MBio">
        <title>Genome sequence of the Drosophila melanogaster male-killing Spiroplasma strain MSRO endosymbiont.</title>
        <authorList>
            <person name="Paredes J.C."/>
            <person name="Herren J.K."/>
            <person name="Schupfer F."/>
            <person name="Marin R."/>
            <person name="Claverol S."/>
            <person name="Kuo C.H."/>
            <person name="Lemaitre B."/>
            <person name="Beven L."/>
        </authorList>
    </citation>
    <scope>NUCLEOTIDE SEQUENCE [LARGE SCALE GENOMIC DNA]</scope>
    <source>
        <strain evidence="1 2">MSRO</strain>
    </source>
</reference>
<evidence type="ECO:0000313" key="2">
    <source>
        <dbReference type="Proteomes" id="UP000031565"/>
    </source>
</evidence>
<dbReference type="AlphaFoldDB" id="A0A2P6F9C4"/>
<name>A0A2P6F9C4_9MOLU</name>
<sequence>MEDLKLNNEVKNITYPFYLKGNDFKELSLKALPIKKMNWWKWTRISRIYISTTSLINEWRI</sequence>
<evidence type="ECO:0000313" key="1">
    <source>
        <dbReference type="EMBL" id="PQM30026.1"/>
    </source>
</evidence>
<dbReference type="EMBL" id="JTLV02000005">
    <property type="protein sequence ID" value="PQM30026.1"/>
    <property type="molecule type" value="Genomic_DNA"/>
</dbReference>
<dbReference type="RefSeq" id="WP_105629187.1">
    <property type="nucleotide sequence ID" value="NZ_JTLV02000005.1"/>
</dbReference>
<organism evidence="1 2">
    <name type="scientific">Spiroplasma poulsonii</name>
    <dbReference type="NCBI Taxonomy" id="2138"/>
    <lineage>
        <taxon>Bacteria</taxon>
        <taxon>Bacillati</taxon>
        <taxon>Mycoplasmatota</taxon>
        <taxon>Mollicutes</taxon>
        <taxon>Entomoplasmatales</taxon>
        <taxon>Spiroplasmataceae</taxon>
        <taxon>Spiroplasma</taxon>
    </lineage>
</organism>
<comment type="caution">
    <text evidence="1">The sequence shown here is derived from an EMBL/GenBank/DDBJ whole genome shotgun (WGS) entry which is preliminary data.</text>
</comment>